<feature type="region of interest" description="Disordered" evidence="3">
    <location>
        <begin position="1"/>
        <end position="30"/>
    </location>
</feature>
<feature type="active site" evidence="1">
    <location>
        <position position="226"/>
    </location>
</feature>
<dbReference type="AlphaFoldDB" id="A0A5B1M442"/>
<organism evidence="5 6">
    <name type="scientific">Nocardioides antri</name>
    <dbReference type="NCBI Taxonomy" id="2607659"/>
    <lineage>
        <taxon>Bacteria</taxon>
        <taxon>Bacillati</taxon>
        <taxon>Actinomycetota</taxon>
        <taxon>Actinomycetes</taxon>
        <taxon>Propionibacteriales</taxon>
        <taxon>Nocardioidaceae</taxon>
        <taxon>Nocardioides</taxon>
    </lineage>
</organism>
<evidence type="ECO:0000313" key="5">
    <source>
        <dbReference type="EMBL" id="KAA1426537.1"/>
    </source>
</evidence>
<dbReference type="RefSeq" id="WP_149751119.1">
    <property type="nucleotide sequence ID" value="NZ_VUJW01000008.1"/>
</dbReference>
<dbReference type="PANTHER" id="PTHR13504">
    <property type="entry name" value="FIDO DOMAIN-CONTAINING PROTEIN DDB_G0283145"/>
    <property type="match status" value="1"/>
</dbReference>
<dbReference type="Gene3D" id="1.10.3290.10">
    <property type="entry name" value="Fido-like domain"/>
    <property type="match status" value="1"/>
</dbReference>
<gene>
    <name evidence="5" type="ORF">F0U47_14190</name>
</gene>
<sequence>MARPSPPGAGVPVPASTSARVSWQQTRKGGTIDDRRLREITVSVPADIAEIVPMIPAAIVALSEEAVRAMAALDATHGEHLRPLATLLLRAESIASSKIEHEEASIDDYVRALHGSRANPSALAMARATGALDRLTVGTVTEQVILDAHRRLMEHDPVDAPYAGRWRTMQNWIGGSDHSPRGAIYVPPPADQVPGKMADLVRFCSRVDLPAVAQAAIAHAQLEAIHPFTDGNGRIGRALAAGLLRQRGITRQVTVPVAAALAARRSEYFDALNRYHAGDAAAIVEVYASSATIAATESQTTAQRLREMPDRWREALGGPRAGTALAVVVDRLAQDPVASPEDLERQLRMPSTTVYRALERLQDAGIIRPLTDRRRNQVWGVGDVLDELADLAVRVEARVRGSEST</sequence>
<evidence type="ECO:0000256" key="1">
    <source>
        <dbReference type="PIRSR" id="PIRSR640198-1"/>
    </source>
</evidence>
<evidence type="ECO:0000256" key="3">
    <source>
        <dbReference type="SAM" id="MobiDB-lite"/>
    </source>
</evidence>
<evidence type="ECO:0000256" key="2">
    <source>
        <dbReference type="PIRSR" id="PIRSR640198-2"/>
    </source>
</evidence>
<keyword evidence="2" id="KW-0067">ATP-binding</keyword>
<dbReference type="InterPro" id="IPR036597">
    <property type="entry name" value="Fido-like_dom_sf"/>
</dbReference>
<feature type="domain" description="Fido" evidence="4">
    <location>
        <begin position="140"/>
        <end position="289"/>
    </location>
</feature>
<evidence type="ECO:0000313" key="6">
    <source>
        <dbReference type="Proteomes" id="UP000324351"/>
    </source>
</evidence>
<evidence type="ECO:0000259" key="4">
    <source>
        <dbReference type="PROSITE" id="PS51459"/>
    </source>
</evidence>
<name>A0A5B1M442_9ACTN</name>
<feature type="compositionally biased region" description="Polar residues" evidence="3">
    <location>
        <begin position="17"/>
        <end position="28"/>
    </location>
</feature>
<proteinExistence type="predicted"/>
<dbReference type="SUPFAM" id="SSF140931">
    <property type="entry name" value="Fic-like"/>
    <property type="match status" value="1"/>
</dbReference>
<dbReference type="InterPro" id="IPR040198">
    <property type="entry name" value="Fido_containing"/>
</dbReference>
<dbReference type="PROSITE" id="PS51459">
    <property type="entry name" value="FIDO"/>
    <property type="match status" value="1"/>
</dbReference>
<keyword evidence="6" id="KW-1185">Reference proteome</keyword>
<feature type="binding site" evidence="2">
    <location>
        <begin position="230"/>
        <end position="237"/>
    </location>
    <ligand>
        <name>ATP</name>
        <dbReference type="ChEBI" id="CHEBI:30616"/>
    </ligand>
</feature>
<dbReference type="Pfam" id="PF02661">
    <property type="entry name" value="Fic"/>
    <property type="match status" value="1"/>
</dbReference>
<dbReference type="SUPFAM" id="SSF46785">
    <property type="entry name" value="Winged helix' DNA-binding domain"/>
    <property type="match status" value="1"/>
</dbReference>
<keyword evidence="2" id="KW-0547">Nucleotide-binding</keyword>
<dbReference type="InterPro" id="IPR036390">
    <property type="entry name" value="WH_DNA-bd_sf"/>
</dbReference>
<accession>A0A5B1M442</accession>
<comment type="caution">
    <text evidence="5">The sequence shown here is derived from an EMBL/GenBank/DDBJ whole genome shotgun (WGS) entry which is preliminary data.</text>
</comment>
<protein>
    <submittedName>
        <fullName evidence="5">Fic family protein</fullName>
    </submittedName>
</protein>
<dbReference type="Proteomes" id="UP000324351">
    <property type="component" value="Unassembled WGS sequence"/>
</dbReference>
<dbReference type="InterPro" id="IPR003812">
    <property type="entry name" value="Fido"/>
</dbReference>
<dbReference type="GO" id="GO:0005524">
    <property type="term" value="F:ATP binding"/>
    <property type="evidence" value="ECO:0007669"/>
    <property type="project" value="UniProtKB-KW"/>
</dbReference>
<reference evidence="5 6" key="1">
    <citation type="submission" date="2019-09" db="EMBL/GenBank/DDBJ databases">
        <title>Nocardioides panacisoli sp. nov., isolated from the soil of a ginseng field.</title>
        <authorList>
            <person name="Cho C."/>
        </authorList>
    </citation>
    <scope>NUCLEOTIDE SEQUENCE [LARGE SCALE GENOMIC DNA]</scope>
    <source>
        <strain evidence="5 6">BN140041</strain>
    </source>
</reference>
<reference evidence="5 6" key="2">
    <citation type="submission" date="2019-09" db="EMBL/GenBank/DDBJ databases">
        <authorList>
            <person name="Jin C."/>
        </authorList>
    </citation>
    <scope>NUCLEOTIDE SEQUENCE [LARGE SCALE GENOMIC DNA]</scope>
    <source>
        <strain evidence="5 6">BN140041</strain>
    </source>
</reference>
<dbReference type="PANTHER" id="PTHR13504:SF38">
    <property type="entry name" value="FIDO DOMAIN-CONTAINING PROTEIN"/>
    <property type="match status" value="1"/>
</dbReference>
<dbReference type="EMBL" id="VUJW01000008">
    <property type="protein sequence ID" value="KAA1426537.1"/>
    <property type="molecule type" value="Genomic_DNA"/>
</dbReference>